<dbReference type="GO" id="GO:0006629">
    <property type="term" value="P:lipid metabolic process"/>
    <property type="evidence" value="ECO:0007669"/>
    <property type="project" value="InterPro"/>
</dbReference>
<name>A0A0L0P7H2_CANAR</name>
<feature type="domain" description="GP-PDE" evidence="1">
    <location>
        <begin position="7"/>
        <end position="297"/>
    </location>
</feature>
<sequence length="387" mass="45213">MFSHPDCLVTGHRGFKGKYPENTLGGFDKCFSAGATLFETDVWTTKDEVLVISHDVNTNRVFVDENGNETNYNILESNYDEIKDLRTIGSREKLLTFKDLLRWFVKAVEHYDGEDQDDSSKHRIMLDIKKLNPPKLLKLLVQDLIEVHSDLQWWFPRIQLGLWDLRFLKYLNQEDWFDRVFSKTSPHNGFRHFDIFHITVAWQSSLPFIGYNEYIDLLENDRFYFKATGVSLIYITTWSKDFLTKFLPLVKQQDLKMFSWTVNNRVQLEYFATVGQKAHIKEYGVITDYPDKMVQLVRDVENSRLGSGDAESSPFLTEKDEEIFLPLKLRISSWFFKFIVNFCAVKGGPPTSETSYSSPIDPEEITTVPVNKLWVMVFSTCQKYGIF</sequence>
<dbReference type="InterPro" id="IPR030395">
    <property type="entry name" value="GP_PDE_dom"/>
</dbReference>
<evidence type="ECO:0000313" key="3">
    <source>
        <dbReference type="Proteomes" id="UP000037122"/>
    </source>
</evidence>
<dbReference type="GO" id="GO:0008081">
    <property type="term" value="F:phosphoric diester hydrolase activity"/>
    <property type="evidence" value="ECO:0007669"/>
    <property type="project" value="InterPro"/>
</dbReference>
<dbReference type="PANTHER" id="PTHR46211">
    <property type="entry name" value="GLYCEROPHOSPHORYL DIESTER PHOSPHODIESTERASE"/>
    <property type="match status" value="1"/>
</dbReference>
<dbReference type="Gene3D" id="3.20.20.190">
    <property type="entry name" value="Phosphatidylinositol (PI) phosphodiesterase"/>
    <property type="match status" value="1"/>
</dbReference>
<evidence type="ECO:0000313" key="2">
    <source>
        <dbReference type="EMBL" id="KNE02308.1"/>
    </source>
</evidence>
<dbReference type="PROSITE" id="PS51704">
    <property type="entry name" value="GP_PDE"/>
    <property type="match status" value="1"/>
</dbReference>
<dbReference type="Proteomes" id="UP000037122">
    <property type="component" value="Unassembled WGS sequence"/>
</dbReference>
<dbReference type="InterPro" id="IPR017946">
    <property type="entry name" value="PLC-like_Pdiesterase_TIM-brl"/>
</dbReference>
<dbReference type="AlphaFoldDB" id="A0A0L0P7H2"/>
<reference evidence="3" key="1">
    <citation type="journal article" date="2015" name="BMC Genomics">
        <title>Draft genome of a commonly misdiagnosed multidrug resistant pathogen Candida auris.</title>
        <authorList>
            <person name="Chatterjee S."/>
            <person name="Alampalli S.V."/>
            <person name="Nageshan R.K."/>
            <person name="Chettiar S.T."/>
            <person name="Joshi S."/>
            <person name="Tatu U.S."/>
        </authorList>
    </citation>
    <scope>NUCLEOTIDE SEQUENCE [LARGE SCALE GENOMIC DNA]</scope>
    <source>
        <strain evidence="3">6684</strain>
    </source>
</reference>
<dbReference type="VEuPathDB" id="FungiDB:CJJ09_003323"/>
<protein>
    <recommendedName>
        <fullName evidence="1">GP-PDE domain-containing protein</fullName>
    </recommendedName>
</protein>
<accession>A0A0L0P7H2</accession>
<dbReference type="SUPFAM" id="SSF51695">
    <property type="entry name" value="PLC-like phosphodiesterases"/>
    <property type="match status" value="1"/>
</dbReference>
<dbReference type="VEuPathDB" id="FungiDB:B9J08_001064"/>
<proteinExistence type="predicted"/>
<dbReference type="EMBL" id="LGST01000004">
    <property type="protein sequence ID" value="KNE02308.1"/>
    <property type="molecule type" value="Genomic_DNA"/>
</dbReference>
<dbReference type="VEuPathDB" id="FungiDB:CJI97_001542"/>
<comment type="caution">
    <text evidence="2">The sequence shown here is derived from an EMBL/GenBank/DDBJ whole genome shotgun (WGS) entry which is preliminary data.</text>
</comment>
<gene>
    <name evidence="2" type="ORF">QG37_00562</name>
</gene>
<dbReference type="VEuPathDB" id="FungiDB:QG37_00562"/>
<dbReference type="PANTHER" id="PTHR46211:SF1">
    <property type="entry name" value="GLYCEROPHOSPHODIESTER PHOSPHODIESTERASE, CYTOPLASMIC"/>
    <property type="match status" value="1"/>
</dbReference>
<dbReference type="Pfam" id="PF03009">
    <property type="entry name" value="GDPD"/>
    <property type="match status" value="1"/>
</dbReference>
<organism evidence="2 3">
    <name type="scientific">Candidozyma auris</name>
    <name type="common">Yeast</name>
    <name type="synonym">Candida auris</name>
    <dbReference type="NCBI Taxonomy" id="498019"/>
    <lineage>
        <taxon>Eukaryota</taxon>
        <taxon>Fungi</taxon>
        <taxon>Dikarya</taxon>
        <taxon>Ascomycota</taxon>
        <taxon>Saccharomycotina</taxon>
        <taxon>Pichiomycetes</taxon>
        <taxon>Metschnikowiaceae</taxon>
        <taxon>Candidozyma</taxon>
    </lineage>
</organism>
<dbReference type="VEuPathDB" id="FungiDB:CJI96_0002913"/>
<dbReference type="VEuPathDB" id="FungiDB:CJJ07_005414"/>
<evidence type="ECO:0000259" key="1">
    <source>
        <dbReference type="PROSITE" id="PS51704"/>
    </source>
</evidence>